<feature type="transmembrane region" description="Helical" evidence="1">
    <location>
        <begin position="453"/>
        <end position="472"/>
    </location>
</feature>
<feature type="transmembrane region" description="Helical" evidence="1">
    <location>
        <begin position="306"/>
        <end position="328"/>
    </location>
</feature>
<feature type="transmembrane region" description="Helical" evidence="1">
    <location>
        <begin position="718"/>
        <end position="738"/>
    </location>
</feature>
<reference evidence="2" key="1">
    <citation type="journal article" date="2021" name="PeerJ">
        <title>Extensive microbial diversity within the chicken gut microbiome revealed by metagenomics and culture.</title>
        <authorList>
            <person name="Gilroy R."/>
            <person name="Ravi A."/>
            <person name="Getino M."/>
            <person name="Pursley I."/>
            <person name="Horton D.L."/>
            <person name="Alikhan N.F."/>
            <person name="Baker D."/>
            <person name="Gharbi K."/>
            <person name="Hall N."/>
            <person name="Watson M."/>
            <person name="Adriaenssens E.M."/>
            <person name="Foster-Nyarko E."/>
            <person name="Jarju S."/>
            <person name="Secka A."/>
            <person name="Antonio M."/>
            <person name="Oren A."/>
            <person name="Chaudhuri R.R."/>
            <person name="La Ragione R."/>
            <person name="Hildebrand F."/>
            <person name="Pallen M.J."/>
        </authorList>
    </citation>
    <scope>NUCLEOTIDE SEQUENCE</scope>
    <source>
        <strain evidence="2">5933</strain>
    </source>
</reference>
<proteinExistence type="predicted"/>
<dbReference type="Proteomes" id="UP000823918">
    <property type="component" value="Unassembled WGS sequence"/>
</dbReference>
<comment type="caution">
    <text evidence="2">The sequence shown here is derived from an EMBL/GenBank/DDBJ whole genome shotgun (WGS) entry which is preliminary data.</text>
</comment>
<accession>A0A9D2TK00</accession>
<dbReference type="AlphaFoldDB" id="A0A9D2TK00"/>
<feature type="transmembrane region" description="Helical" evidence="1">
    <location>
        <begin position="335"/>
        <end position="356"/>
    </location>
</feature>
<feature type="transmembrane region" description="Helical" evidence="1">
    <location>
        <begin position="401"/>
        <end position="423"/>
    </location>
</feature>
<evidence type="ECO:0000313" key="2">
    <source>
        <dbReference type="EMBL" id="HJC71593.1"/>
    </source>
</evidence>
<feature type="transmembrane region" description="Helical" evidence="1">
    <location>
        <begin position="758"/>
        <end position="780"/>
    </location>
</feature>
<feature type="transmembrane region" description="Helical" evidence="1">
    <location>
        <begin position="673"/>
        <end position="706"/>
    </location>
</feature>
<evidence type="ECO:0000313" key="3">
    <source>
        <dbReference type="Proteomes" id="UP000823918"/>
    </source>
</evidence>
<protein>
    <submittedName>
        <fullName evidence="2">Uncharacterized protein</fullName>
    </submittedName>
</protein>
<keyword evidence="1" id="KW-0472">Membrane</keyword>
<feature type="transmembrane region" description="Helical" evidence="1">
    <location>
        <begin position="249"/>
        <end position="274"/>
    </location>
</feature>
<keyword evidence="1" id="KW-1133">Transmembrane helix</keyword>
<sequence length="792" mass="88919">MMRLFSAELRKVWQSRFFLLSFVVLLAVNLFLLWFGTGHTPGSAPSQAYRTLTQQLSGMTMQEMDTFLHEELARTEALTHIDGIVRMEAYNNGKKDEQMRETYAADFEQYGDLYQTGDFLKYSETLSAEYRFLNGIVLEFEQVNGYEEFLDSIEQKAKQLSGISIFAESESGYDMENIRVTDEAFKGMRGTPIHYYPQKGLMTALDFELTDVVSVFAMLLIATVLVRAERDNGLLALIRSTPSGRLPTAAAKLAALAVSLAVVLIGMYGVNLLYCGSLYGLGPLERAIQSVPALMRSTWKLTVGQYLFFFLLTKWLAAFICGVWVMLAMLFAKRLFNGVLGGLGFIALHLLIRAVIPATSRLNVIKYANLVSLLRTNELLGGYRNLYWFDQPIPLLLVESVAAVLFAVVFVAAFLALFSRYYFTAAGRRTSRLTLRRKLPTFTTPMRQEAYKLLVMQGTALLLVLFAGFQVYTAVTTESYIDANEIYYQYYMKHVQGPMTQEKVDWLNEQNKEFEPIHRLNAALSANEIGGQEYQMMMQAYGGLQQKMMVFQNVVSKAQMLSEKPGSQMVYETGWLKLFDTHDRQDLQDSLWLALLCAVSFSGLFAMEQQTGMIKVISTTPLGKRFTVRCKLILTLVCSAGFALLGVLPRFWVTIRDYGLGTWLAPVYSIPDYAAAPGIPLFLMAALLVFSRFLAVFCMAVVTLALSQRIGNTFGAMFLSLALFSFAPLLSLSGLTAAKWYSIYLPVHVCAMLSQPGGMVLCIFMLLILSGICYLSIEYLQRDFGSVRGRKT</sequence>
<name>A0A9D2TK00_9FIRM</name>
<dbReference type="EMBL" id="DWWA01000013">
    <property type="protein sequence ID" value="HJC71593.1"/>
    <property type="molecule type" value="Genomic_DNA"/>
</dbReference>
<feature type="transmembrane region" description="Helical" evidence="1">
    <location>
        <begin position="590"/>
        <end position="607"/>
    </location>
</feature>
<evidence type="ECO:0000256" key="1">
    <source>
        <dbReference type="SAM" id="Phobius"/>
    </source>
</evidence>
<organism evidence="2 3">
    <name type="scientific">Candidatus Ruthenibacterium merdavium</name>
    <dbReference type="NCBI Taxonomy" id="2838752"/>
    <lineage>
        <taxon>Bacteria</taxon>
        <taxon>Bacillati</taxon>
        <taxon>Bacillota</taxon>
        <taxon>Clostridia</taxon>
        <taxon>Eubacteriales</taxon>
        <taxon>Oscillospiraceae</taxon>
        <taxon>Ruthenibacterium</taxon>
    </lineage>
</organism>
<reference evidence="2" key="2">
    <citation type="submission" date="2021-04" db="EMBL/GenBank/DDBJ databases">
        <authorList>
            <person name="Gilroy R."/>
        </authorList>
    </citation>
    <scope>NUCLEOTIDE SEQUENCE</scope>
    <source>
        <strain evidence="2">5933</strain>
    </source>
</reference>
<keyword evidence="1" id="KW-0812">Transmembrane</keyword>
<feature type="transmembrane region" description="Helical" evidence="1">
    <location>
        <begin position="209"/>
        <end position="228"/>
    </location>
</feature>
<gene>
    <name evidence="2" type="ORF">H9698_02205</name>
</gene>
<feature type="transmembrane region" description="Helical" evidence="1">
    <location>
        <begin position="632"/>
        <end position="653"/>
    </location>
</feature>